<reference evidence="10" key="1">
    <citation type="submission" date="2022-05" db="EMBL/GenBank/DDBJ databases">
        <title>The Musa troglodytarum L. genome provides insights into the mechanism of non-climacteric behaviour and enrichment of carotenoids.</title>
        <authorList>
            <person name="Wang J."/>
        </authorList>
    </citation>
    <scope>NUCLEOTIDE SEQUENCE</scope>
    <source>
        <tissue evidence="10">Leaf</tissue>
    </source>
</reference>
<dbReference type="InterPro" id="IPR004240">
    <property type="entry name" value="EMP70"/>
</dbReference>
<feature type="transmembrane region" description="Helical" evidence="9">
    <location>
        <begin position="382"/>
        <end position="401"/>
    </location>
</feature>
<comment type="subcellular location">
    <subcellularLocation>
        <location evidence="1">Endosome membrane</location>
        <topology evidence="1">Multi-pass membrane protein</topology>
    </subcellularLocation>
    <subcellularLocation>
        <location evidence="2">Golgi apparatus membrane</location>
        <topology evidence="2">Multi-pass membrane protein</topology>
    </subcellularLocation>
</comment>
<keyword evidence="5 9" id="KW-0732">Signal</keyword>
<dbReference type="PANTHER" id="PTHR10766:SF169">
    <property type="entry name" value="TRANSMEMBRANE 9 SUPERFAMILY MEMBER"/>
    <property type="match status" value="1"/>
</dbReference>
<comment type="similarity">
    <text evidence="3 9">Belongs to the nonaspanin (TM9SF) (TC 9.A.2) family.</text>
</comment>
<organism evidence="10 11">
    <name type="scientific">Musa troglodytarum</name>
    <name type="common">fe'i banana</name>
    <dbReference type="NCBI Taxonomy" id="320322"/>
    <lineage>
        <taxon>Eukaryota</taxon>
        <taxon>Viridiplantae</taxon>
        <taxon>Streptophyta</taxon>
        <taxon>Embryophyta</taxon>
        <taxon>Tracheophyta</taxon>
        <taxon>Spermatophyta</taxon>
        <taxon>Magnoliopsida</taxon>
        <taxon>Liliopsida</taxon>
        <taxon>Zingiberales</taxon>
        <taxon>Musaceae</taxon>
        <taxon>Musa</taxon>
    </lineage>
</organism>
<feature type="transmembrane region" description="Helical" evidence="9">
    <location>
        <begin position="291"/>
        <end position="316"/>
    </location>
</feature>
<evidence type="ECO:0000256" key="4">
    <source>
        <dbReference type="ARBA" id="ARBA00022692"/>
    </source>
</evidence>
<keyword evidence="4 9" id="KW-0812">Transmembrane</keyword>
<feature type="transmembrane region" description="Helical" evidence="9">
    <location>
        <begin position="322"/>
        <end position="344"/>
    </location>
</feature>
<dbReference type="GO" id="GO:0072657">
    <property type="term" value="P:protein localization to membrane"/>
    <property type="evidence" value="ECO:0007669"/>
    <property type="project" value="TreeGrafter"/>
</dbReference>
<sequence>MEMGRSAMDLAAVVSVAMLLLCFGVVGVTSDASNHRYKTGDHVPLYVNKVGPFHNPSETYRYFDLPFCTPEHVTEKKEALGEVLNGDRLVDAPYKLDFRVDRESEVLCKKKLKKEDVAKFRSAVTKDYYFQMYYDDLPLWGFIGKVDKEGKDLGEYKYYLYKRFHFDVLYNNDWVIEIIVHTDPNTLLDVTEDRDTEVEFLYSVKWKETSTPFEKRMEKYSQTSSLPHHLEIHWFSIINSCVTVLLLTGFLATILMRVLKNDFVKYAHDEETAEDQEETGWKYIHGDVRNLLLTGCLFCGPLFLTFCFLNTVAIVYSATAALPFGTIVVIVLIWTLVTSPLLVLGGIAGKNSKIEFQAPCRTTKYPREIPELPWYRQAIPQMIMAGFLPFSAIYIELYYIFASVWGHRIYTIYSILFIVFIILIIVTAFITVALTYFQLAAEDHEWWWRITSFLPRTSSFSRCSRLRKFPISSLSIIALLHHPPLLHRRKADAIYVAVQDGAVPDRGAVWLTSRRREERSAPGRWSRSQT</sequence>
<evidence type="ECO:0000256" key="7">
    <source>
        <dbReference type="ARBA" id="ARBA00022989"/>
    </source>
</evidence>
<dbReference type="EMBL" id="CP097507">
    <property type="protein sequence ID" value="URE03166.1"/>
    <property type="molecule type" value="Genomic_DNA"/>
</dbReference>
<dbReference type="Proteomes" id="UP001055439">
    <property type="component" value="Chromosome 5"/>
</dbReference>
<keyword evidence="8 9" id="KW-0472">Membrane</keyword>
<dbReference type="PANTHER" id="PTHR10766">
    <property type="entry name" value="TRANSMEMBRANE 9 SUPERFAMILY PROTEIN"/>
    <property type="match status" value="1"/>
</dbReference>
<dbReference type="AlphaFoldDB" id="A0A9E7FUE6"/>
<keyword evidence="6" id="KW-0967">Endosome</keyword>
<evidence type="ECO:0000256" key="3">
    <source>
        <dbReference type="ARBA" id="ARBA00005227"/>
    </source>
</evidence>
<feature type="chain" id="PRO_5039761264" description="Transmembrane 9 superfamily member" evidence="9">
    <location>
        <begin position="28"/>
        <end position="530"/>
    </location>
</feature>
<dbReference type="Pfam" id="PF02990">
    <property type="entry name" value="EMP70"/>
    <property type="match status" value="2"/>
</dbReference>
<accession>A0A9E7FUE6</accession>
<evidence type="ECO:0000313" key="11">
    <source>
        <dbReference type="Proteomes" id="UP001055439"/>
    </source>
</evidence>
<evidence type="ECO:0000256" key="6">
    <source>
        <dbReference type="ARBA" id="ARBA00022753"/>
    </source>
</evidence>
<evidence type="ECO:0000256" key="5">
    <source>
        <dbReference type="ARBA" id="ARBA00022729"/>
    </source>
</evidence>
<comment type="caution">
    <text evidence="9">Lacks conserved residue(s) required for the propagation of feature annotation.</text>
</comment>
<dbReference type="OrthoDB" id="1666796at2759"/>
<evidence type="ECO:0000256" key="2">
    <source>
        <dbReference type="ARBA" id="ARBA00004653"/>
    </source>
</evidence>
<keyword evidence="11" id="KW-1185">Reference proteome</keyword>
<dbReference type="GO" id="GO:0010008">
    <property type="term" value="C:endosome membrane"/>
    <property type="evidence" value="ECO:0007669"/>
    <property type="project" value="UniProtKB-SubCell"/>
</dbReference>
<evidence type="ECO:0000256" key="1">
    <source>
        <dbReference type="ARBA" id="ARBA00004337"/>
    </source>
</evidence>
<dbReference type="GO" id="GO:0000139">
    <property type="term" value="C:Golgi membrane"/>
    <property type="evidence" value="ECO:0007669"/>
    <property type="project" value="UniProtKB-SubCell"/>
</dbReference>
<feature type="transmembrane region" description="Helical" evidence="9">
    <location>
        <begin position="232"/>
        <end position="255"/>
    </location>
</feature>
<gene>
    <name evidence="10" type="ORF">MUK42_18479</name>
</gene>
<feature type="signal peptide" evidence="9">
    <location>
        <begin position="1"/>
        <end position="27"/>
    </location>
</feature>
<proteinExistence type="inferred from homology"/>
<evidence type="ECO:0000256" key="8">
    <source>
        <dbReference type="ARBA" id="ARBA00023136"/>
    </source>
</evidence>
<feature type="transmembrane region" description="Helical" evidence="9">
    <location>
        <begin position="413"/>
        <end position="437"/>
    </location>
</feature>
<protein>
    <recommendedName>
        <fullName evidence="9">Transmembrane 9 superfamily member</fullName>
    </recommendedName>
</protein>
<evidence type="ECO:0000256" key="9">
    <source>
        <dbReference type="RuleBase" id="RU363079"/>
    </source>
</evidence>
<evidence type="ECO:0000313" key="10">
    <source>
        <dbReference type="EMBL" id="URE03166.1"/>
    </source>
</evidence>
<keyword evidence="7 9" id="KW-1133">Transmembrane helix</keyword>
<name>A0A9E7FUE6_9LILI</name>